<gene>
    <name evidence="8" type="ORF">A2617_00410</name>
</gene>
<name>A0A1F5N030_9BACT</name>
<dbReference type="GO" id="GO:0019843">
    <property type="term" value="F:rRNA binding"/>
    <property type="evidence" value="ECO:0007669"/>
    <property type="project" value="UniProtKB-KW"/>
</dbReference>
<dbReference type="GO" id="GO:0003735">
    <property type="term" value="F:structural constituent of ribosome"/>
    <property type="evidence" value="ECO:0007669"/>
    <property type="project" value="InterPro"/>
</dbReference>
<evidence type="ECO:0000256" key="4">
    <source>
        <dbReference type="ARBA" id="ARBA00023274"/>
    </source>
</evidence>
<feature type="region of interest" description="Disordered" evidence="7">
    <location>
        <begin position="101"/>
        <end position="128"/>
    </location>
</feature>
<dbReference type="SUPFAM" id="SSF46992">
    <property type="entry name" value="Ribosomal protein S20"/>
    <property type="match status" value="1"/>
</dbReference>
<keyword evidence="2" id="KW-0694">RNA-binding</keyword>
<dbReference type="HAMAP" id="MF_00500">
    <property type="entry name" value="Ribosomal_bS20"/>
    <property type="match status" value="1"/>
</dbReference>
<dbReference type="Proteomes" id="UP000177135">
    <property type="component" value="Unassembled WGS sequence"/>
</dbReference>
<evidence type="ECO:0000313" key="8">
    <source>
        <dbReference type="EMBL" id="OGE70997.1"/>
    </source>
</evidence>
<evidence type="ECO:0000256" key="7">
    <source>
        <dbReference type="SAM" id="MobiDB-lite"/>
    </source>
</evidence>
<evidence type="ECO:0000256" key="1">
    <source>
        <dbReference type="ARBA" id="ARBA00022730"/>
    </source>
</evidence>
<dbReference type="EMBL" id="MFEC01000023">
    <property type="protein sequence ID" value="OGE70997.1"/>
    <property type="molecule type" value="Genomic_DNA"/>
</dbReference>
<accession>A0A1F5N030</accession>
<dbReference type="Gene3D" id="1.20.58.110">
    <property type="entry name" value="Ribosomal protein S20"/>
    <property type="match status" value="1"/>
</dbReference>
<dbReference type="InterPro" id="IPR036510">
    <property type="entry name" value="Ribosomal_bS20_sf"/>
</dbReference>
<evidence type="ECO:0000256" key="6">
    <source>
        <dbReference type="ARBA" id="ARBA00035343"/>
    </source>
</evidence>
<dbReference type="NCBIfam" id="TIGR00029">
    <property type="entry name" value="S20"/>
    <property type="match status" value="1"/>
</dbReference>
<comment type="caution">
    <text evidence="8">The sequence shown here is derived from an EMBL/GenBank/DDBJ whole genome shotgun (WGS) entry which is preliminary data.</text>
</comment>
<evidence type="ECO:0000313" key="9">
    <source>
        <dbReference type="Proteomes" id="UP000177135"/>
    </source>
</evidence>
<evidence type="ECO:0000256" key="3">
    <source>
        <dbReference type="ARBA" id="ARBA00022980"/>
    </source>
</evidence>
<dbReference type="Pfam" id="PF01649">
    <property type="entry name" value="Ribosomal_S20p"/>
    <property type="match status" value="1"/>
</dbReference>
<keyword evidence="1" id="KW-0699">rRNA-binding</keyword>
<feature type="compositionally biased region" description="Basic residues" evidence="7">
    <location>
        <begin position="113"/>
        <end position="128"/>
    </location>
</feature>
<reference evidence="8 9" key="1">
    <citation type="journal article" date="2016" name="Nat. Commun.">
        <title>Thousands of microbial genomes shed light on interconnected biogeochemical processes in an aquifer system.</title>
        <authorList>
            <person name="Anantharaman K."/>
            <person name="Brown C.T."/>
            <person name="Hug L.A."/>
            <person name="Sharon I."/>
            <person name="Castelle C.J."/>
            <person name="Probst A.J."/>
            <person name="Thomas B.C."/>
            <person name="Singh A."/>
            <person name="Wilkins M.J."/>
            <person name="Karaoz U."/>
            <person name="Brodie E.L."/>
            <person name="Williams K.H."/>
            <person name="Hubbard S.S."/>
            <person name="Banfield J.F."/>
        </authorList>
    </citation>
    <scope>NUCLEOTIDE SEQUENCE [LARGE SCALE GENOMIC DNA]</scope>
</reference>
<dbReference type="GO" id="GO:1990904">
    <property type="term" value="C:ribonucleoprotein complex"/>
    <property type="evidence" value="ECO:0007669"/>
    <property type="project" value="UniProtKB-KW"/>
</dbReference>
<organism evidence="8 9">
    <name type="scientific">Candidatus Daviesbacteria bacterium RIFOXYD1_FULL_41_10</name>
    <dbReference type="NCBI Taxonomy" id="1797801"/>
    <lineage>
        <taxon>Bacteria</taxon>
        <taxon>Candidatus Daviesiibacteriota</taxon>
    </lineage>
</organism>
<evidence type="ECO:0000256" key="5">
    <source>
        <dbReference type="ARBA" id="ARBA00035136"/>
    </source>
</evidence>
<dbReference type="GO" id="GO:0006412">
    <property type="term" value="P:translation"/>
    <property type="evidence" value="ECO:0007669"/>
    <property type="project" value="InterPro"/>
</dbReference>
<proteinExistence type="inferred from homology"/>
<dbReference type="InterPro" id="IPR002583">
    <property type="entry name" value="Ribosomal_bS20"/>
</dbReference>
<feature type="non-terminal residue" evidence="8">
    <location>
        <position position="1"/>
    </location>
</feature>
<keyword evidence="3" id="KW-0689">Ribosomal protein</keyword>
<dbReference type="GO" id="GO:0005840">
    <property type="term" value="C:ribosome"/>
    <property type="evidence" value="ECO:0007669"/>
    <property type="project" value="UniProtKB-KW"/>
</dbReference>
<sequence>IFYHIFSNCSRTPCKWAEAYVKIPNMPILKSAIKKARKDKARTARNAIRALAVKRLIKAARRAPNAKNLTAVFSALDKAAKVHLIHPNKSARLKSRLSKLITQPSSASGSKSARLKSRLSKLVPGKKK</sequence>
<dbReference type="AlphaFoldDB" id="A0A1F5N030"/>
<keyword evidence="4" id="KW-0687">Ribonucleoprotein</keyword>
<evidence type="ECO:0000256" key="2">
    <source>
        <dbReference type="ARBA" id="ARBA00022884"/>
    </source>
</evidence>
<protein>
    <recommendedName>
        <fullName evidence="5">Small ribosomal subunit protein bS20</fullName>
    </recommendedName>
    <alternativeName>
        <fullName evidence="6">30S ribosomal protein S20</fullName>
    </alternativeName>
</protein>